<proteinExistence type="predicted"/>
<accession>A0A9P4ML46</accession>
<feature type="compositionally biased region" description="Low complexity" evidence="1">
    <location>
        <begin position="160"/>
        <end position="175"/>
    </location>
</feature>
<dbReference type="AlphaFoldDB" id="A0A9P4ML46"/>
<evidence type="ECO:0000313" key="3">
    <source>
        <dbReference type="Proteomes" id="UP000799439"/>
    </source>
</evidence>
<feature type="region of interest" description="Disordered" evidence="1">
    <location>
        <begin position="147"/>
        <end position="191"/>
    </location>
</feature>
<dbReference type="Proteomes" id="UP000799439">
    <property type="component" value="Unassembled WGS sequence"/>
</dbReference>
<protein>
    <submittedName>
        <fullName evidence="2">Uncharacterized protein</fullName>
    </submittedName>
</protein>
<organism evidence="2 3">
    <name type="scientific">Myriangium duriaei CBS 260.36</name>
    <dbReference type="NCBI Taxonomy" id="1168546"/>
    <lineage>
        <taxon>Eukaryota</taxon>
        <taxon>Fungi</taxon>
        <taxon>Dikarya</taxon>
        <taxon>Ascomycota</taxon>
        <taxon>Pezizomycotina</taxon>
        <taxon>Dothideomycetes</taxon>
        <taxon>Dothideomycetidae</taxon>
        <taxon>Myriangiales</taxon>
        <taxon>Myriangiaceae</taxon>
        <taxon>Myriangium</taxon>
    </lineage>
</organism>
<evidence type="ECO:0000313" key="2">
    <source>
        <dbReference type="EMBL" id="KAF2153824.1"/>
    </source>
</evidence>
<keyword evidence="3" id="KW-1185">Reference proteome</keyword>
<gene>
    <name evidence="2" type="ORF">K461DRAFT_276869</name>
</gene>
<dbReference type="EMBL" id="ML996084">
    <property type="protein sequence ID" value="KAF2153824.1"/>
    <property type="molecule type" value="Genomic_DNA"/>
</dbReference>
<name>A0A9P4ML46_9PEZI</name>
<dbReference type="OrthoDB" id="3942453at2759"/>
<evidence type="ECO:0000256" key="1">
    <source>
        <dbReference type="SAM" id="MobiDB-lite"/>
    </source>
</evidence>
<sequence>MCVATLNVSLEPCHHRWYTLVESCSESTNLSNCHSKVKLKGWETRVDHCPWCGPSSPTNDLDAATHKLFGGSSIDVRRTSDSTMGSTDSLFRGRSNSISTFSAITSRSSSEDSIDDEARENERAERNRLLNNRLNAYIITAVPDEIPSRKAYMRDNPQYKSSSSSRSSPASASKRGGLMLGRWGSAKKKSR</sequence>
<comment type="caution">
    <text evidence="2">The sequence shown here is derived from an EMBL/GenBank/DDBJ whole genome shotgun (WGS) entry which is preliminary data.</text>
</comment>
<reference evidence="2" key="1">
    <citation type="journal article" date="2020" name="Stud. Mycol.">
        <title>101 Dothideomycetes genomes: a test case for predicting lifestyles and emergence of pathogens.</title>
        <authorList>
            <person name="Haridas S."/>
            <person name="Albert R."/>
            <person name="Binder M."/>
            <person name="Bloem J."/>
            <person name="Labutti K."/>
            <person name="Salamov A."/>
            <person name="Andreopoulos B."/>
            <person name="Baker S."/>
            <person name="Barry K."/>
            <person name="Bills G."/>
            <person name="Bluhm B."/>
            <person name="Cannon C."/>
            <person name="Castanera R."/>
            <person name="Culley D."/>
            <person name="Daum C."/>
            <person name="Ezra D."/>
            <person name="Gonzalez J."/>
            <person name="Henrissat B."/>
            <person name="Kuo A."/>
            <person name="Liang C."/>
            <person name="Lipzen A."/>
            <person name="Lutzoni F."/>
            <person name="Magnuson J."/>
            <person name="Mondo S."/>
            <person name="Nolan M."/>
            <person name="Ohm R."/>
            <person name="Pangilinan J."/>
            <person name="Park H.-J."/>
            <person name="Ramirez L."/>
            <person name="Alfaro M."/>
            <person name="Sun H."/>
            <person name="Tritt A."/>
            <person name="Yoshinaga Y."/>
            <person name="Zwiers L.-H."/>
            <person name="Turgeon B."/>
            <person name="Goodwin S."/>
            <person name="Spatafora J."/>
            <person name="Crous P."/>
            <person name="Grigoriev I."/>
        </authorList>
    </citation>
    <scope>NUCLEOTIDE SEQUENCE</scope>
    <source>
        <strain evidence="2">CBS 260.36</strain>
    </source>
</reference>